<dbReference type="PROSITE" id="PS51424">
    <property type="entry name" value="ROC"/>
    <property type="match status" value="1"/>
</dbReference>
<organism evidence="5 6">
    <name type="scientific">Mytilus edulis</name>
    <name type="common">Blue mussel</name>
    <dbReference type="NCBI Taxonomy" id="6550"/>
    <lineage>
        <taxon>Eukaryota</taxon>
        <taxon>Metazoa</taxon>
        <taxon>Spiralia</taxon>
        <taxon>Lophotrochozoa</taxon>
        <taxon>Mollusca</taxon>
        <taxon>Bivalvia</taxon>
        <taxon>Autobranchia</taxon>
        <taxon>Pteriomorphia</taxon>
        <taxon>Mytilida</taxon>
        <taxon>Mytiloidea</taxon>
        <taxon>Mytilidae</taxon>
        <taxon>Mytilinae</taxon>
        <taxon>Mytilus</taxon>
    </lineage>
</organism>
<reference evidence="5" key="1">
    <citation type="submission" date="2021-03" db="EMBL/GenBank/DDBJ databases">
        <authorList>
            <person name="Bekaert M."/>
        </authorList>
    </citation>
    <scope>NUCLEOTIDE SEQUENCE</scope>
</reference>
<dbReference type="InterPro" id="IPR036388">
    <property type="entry name" value="WH-like_DNA-bd_sf"/>
</dbReference>
<feature type="compositionally biased region" description="Acidic residues" evidence="3">
    <location>
        <begin position="489"/>
        <end position="498"/>
    </location>
</feature>
<dbReference type="OrthoDB" id="6199790at2759"/>
<dbReference type="Gene3D" id="1.10.10.10">
    <property type="entry name" value="Winged helix-like DNA-binding domain superfamily/Winged helix DNA-binding domain"/>
    <property type="match status" value="1"/>
</dbReference>
<evidence type="ECO:0000256" key="3">
    <source>
        <dbReference type="SAM" id="MobiDB-lite"/>
    </source>
</evidence>
<evidence type="ECO:0000256" key="2">
    <source>
        <dbReference type="ARBA" id="ARBA00022741"/>
    </source>
</evidence>
<keyword evidence="1" id="KW-0677">Repeat</keyword>
<dbReference type="InterPro" id="IPR020859">
    <property type="entry name" value="ROC"/>
</dbReference>
<protein>
    <recommendedName>
        <fullName evidence="4">Roc domain-containing protein</fullName>
    </recommendedName>
</protein>
<evidence type="ECO:0000259" key="4">
    <source>
        <dbReference type="PROSITE" id="PS51424"/>
    </source>
</evidence>
<comment type="caution">
    <text evidence="5">The sequence shown here is derived from an EMBL/GenBank/DDBJ whole genome shotgun (WGS) entry which is preliminary data.</text>
</comment>
<accession>A0A8S3QND5</accession>
<dbReference type="Pfam" id="PF08477">
    <property type="entry name" value="Roc"/>
    <property type="match status" value="1"/>
</dbReference>
<feature type="region of interest" description="Disordered" evidence="3">
    <location>
        <begin position="448"/>
        <end position="510"/>
    </location>
</feature>
<keyword evidence="2" id="KW-0547">Nucleotide-binding</keyword>
<dbReference type="InterPro" id="IPR027417">
    <property type="entry name" value="P-loop_NTPase"/>
</dbReference>
<dbReference type="Gene3D" id="3.40.50.300">
    <property type="entry name" value="P-loop containing nucleotide triphosphate hydrolases"/>
    <property type="match status" value="1"/>
</dbReference>
<dbReference type="SUPFAM" id="SSF52540">
    <property type="entry name" value="P-loop containing nucleoside triphosphate hydrolases"/>
    <property type="match status" value="1"/>
</dbReference>
<sequence length="1351" mass="154945">MEKEKENYYRFICVIYEVGGDVQRCRLKRSYISSNFQILSHFLNDRDVLHTLFHLFFPTHLCCWKGCCKTQRAKGFSTNQWDILYDADPSLCCKQNAKICICCVTAKNVSESDLDISLLSLILNNCCNLTPNEKIAVQSLRDMKNNYISHPTNMSLSNSDFQSLWCQVEHNIKHLDSTKTYLYQQQILLHRPMDVSLVQKYFNNCFDASAQLDSKMKNLHAIAGGEKRVIEAINDNYSQVNRKQEHILKYLQKLQSTKEYKQSESNNVGDCIRTKRKRHDPAVWLDVSDGHTDDLRYKQPDTKPLDESKEYISSNLIGSKLPTAVSLQMDYKEPVSSASFLSGWIPQNSGWEKIGSSPLTDDSFTVNNRCANFVESLLAKDSGQKDSSTCVEVTDINCGLSHASGDFSGKDSAVVSEVEFEMSSECSDSDVDMIRKNIHRLKSRDISYSSGTSVSPINRKSESPPNITEISSFDASSEDSDGGAGEFSTETEDQDSGLELDFNSDASSSPTTLHRFHVISKCKGQNQRKDGPWNVIQFSDDSDKEVVTFSESKTSINTWQYEISKQFGSSTLPKWGVKRELYNTTLQTETTSHRNIPETILRMDNESIRIYMEALRSGSEMKQDIRVIVVGKKGAGKTSLVRKLLKEKLDNIESTNGIDIHVKKCKIRTADGKWIYQNGSYDTDHSQRILKSMINHKRVQQSSDVMEEKLGLHDCINEEKNRFFIEEGKTTNENKDKLELNNVHANSTVKGMTESVPSKDYQDLTEEHESTSKEESLSATHNLHGRNLQKVIDSAKDMDDKEYATISLWDFAGDKEFYNTHQTFLSEEAVYLVVTKLNEADDETNEALKFWFDSVHFYGGTQIKGPGLRSHTNTNNASTQIYNRHDLPDRKGKATCLKHLKPPIIAIGTHKDQCKGNFTELLQDQIRNKLGDSAARQHLRVCHYISNTTDEDDIFEVLRQDIFKLEKSLNEKLQGGTQFLSFRDVKTIAESTGAITDIAELDVFLRYHHDFGNLIYFKDIPEYIILNPQWLVNVFRLLVTANDFRDKLIWHDEWDIYEITGKLTENLLHCIFENQSDDVIKKQVDQIIHKSYGSFRISYDVKMKCESTNYDCFDGIIKPIDNGLGYFCYEHNGTHIYRDDWFSEHATTKKAAECQTEQENTIIAQKKDEDRFCFEIHVQKNTNKVASSAEEMNMAKMVKVALNILADVLFDLLKLETYGNPAYLLQSRKQCDITFLYGEHRRMNKHKPSNSSKRRCPWGGEWTDIAGTDNALGDDIERIRLTRNELQHMKFFALDDTRYTELCTILQDVLNRFDKHINPSHLYTDRLNEILKNTVEREDVECFKLEIKSKL</sequence>
<keyword evidence="6" id="KW-1185">Reference proteome</keyword>
<evidence type="ECO:0000313" key="6">
    <source>
        <dbReference type="Proteomes" id="UP000683360"/>
    </source>
</evidence>
<gene>
    <name evidence="5" type="ORF">MEDL_11026</name>
</gene>
<dbReference type="EMBL" id="CAJPWZ010000544">
    <property type="protein sequence ID" value="CAG2196113.1"/>
    <property type="molecule type" value="Genomic_DNA"/>
</dbReference>
<evidence type="ECO:0000256" key="1">
    <source>
        <dbReference type="ARBA" id="ARBA00022737"/>
    </source>
</evidence>
<dbReference type="GO" id="GO:0000166">
    <property type="term" value="F:nucleotide binding"/>
    <property type="evidence" value="ECO:0007669"/>
    <property type="project" value="UniProtKB-KW"/>
</dbReference>
<feature type="compositionally biased region" description="Polar residues" evidence="3">
    <location>
        <begin position="448"/>
        <end position="475"/>
    </location>
</feature>
<dbReference type="Proteomes" id="UP000683360">
    <property type="component" value="Unassembled WGS sequence"/>
</dbReference>
<dbReference type="Gene3D" id="3.30.70.1390">
    <property type="entry name" value="ROC domain from the Parkinson's disease-associated leucine-rich repeat kinase 2"/>
    <property type="match status" value="1"/>
</dbReference>
<feature type="region of interest" description="Disordered" evidence="3">
    <location>
        <begin position="751"/>
        <end position="782"/>
    </location>
</feature>
<name>A0A8S3QND5_MYTED</name>
<feature type="domain" description="Roc" evidence="4">
    <location>
        <begin position="618"/>
        <end position="969"/>
    </location>
</feature>
<evidence type="ECO:0000313" key="5">
    <source>
        <dbReference type="EMBL" id="CAG2196113.1"/>
    </source>
</evidence>
<feature type="compositionally biased region" description="Basic and acidic residues" evidence="3">
    <location>
        <begin position="760"/>
        <end position="776"/>
    </location>
</feature>
<proteinExistence type="predicted"/>